<dbReference type="OrthoDB" id="43580at2759"/>
<feature type="compositionally biased region" description="Basic and acidic residues" evidence="1">
    <location>
        <begin position="428"/>
        <end position="481"/>
    </location>
</feature>
<organism evidence="2 3">
    <name type="scientific">Amphibalanus amphitrite</name>
    <name type="common">Striped barnacle</name>
    <name type="synonym">Balanus amphitrite</name>
    <dbReference type="NCBI Taxonomy" id="1232801"/>
    <lineage>
        <taxon>Eukaryota</taxon>
        <taxon>Metazoa</taxon>
        <taxon>Ecdysozoa</taxon>
        <taxon>Arthropoda</taxon>
        <taxon>Crustacea</taxon>
        <taxon>Multicrustacea</taxon>
        <taxon>Cirripedia</taxon>
        <taxon>Thoracica</taxon>
        <taxon>Thoracicalcarea</taxon>
        <taxon>Balanomorpha</taxon>
        <taxon>Balanoidea</taxon>
        <taxon>Balanidae</taxon>
        <taxon>Amphibalaninae</taxon>
        <taxon>Amphibalanus</taxon>
    </lineage>
</organism>
<accession>A0A6A4WV10</accession>
<evidence type="ECO:0000313" key="2">
    <source>
        <dbReference type="EMBL" id="KAF0307654.1"/>
    </source>
</evidence>
<comment type="caution">
    <text evidence="2">The sequence shown here is derived from an EMBL/GenBank/DDBJ whole genome shotgun (WGS) entry which is preliminary data.</text>
</comment>
<feature type="compositionally biased region" description="Basic and acidic residues" evidence="1">
    <location>
        <begin position="316"/>
        <end position="327"/>
    </location>
</feature>
<keyword evidence="3" id="KW-1185">Reference proteome</keyword>
<dbReference type="AlphaFoldDB" id="A0A6A4WV10"/>
<evidence type="ECO:0000256" key="1">
    <source>
        <dbReference type="SAM" id="MobiDB-lite"/>
    </source>
</evidence>
<feature type="region of interest" description="Disordered" evidence="1">
    <location>
        <begin position="80"/>
        <end position="492"/>
    </location>
</feature>
<feature type="compositionally biased region" description="Pro residues" evidence="1">
    <location>
        <begin position="405"/>
        <end position="414"/>
    </location>
</feature>
<feature type="compositionally biased region" description="Low complexity" evidence="1">
    <location>
        <begin position="388"/>
        <end position="404"/>
    </location>
</feature>
<dbReference type="EMBL" id="VIIS01000554">
    <property type="protein sequence ID" value="KAF0307654.1"/>
    <property type="molecule type" value="Genomic_DNA"/>
</dbReference>
<proteinExistence type="predicted"/>
<protein>
    <submittedName>
        <fullName evidence="2">Uncharacterized protein</fullName>
    </submittedName>
</protein>
<name>A0A6A4WV10_AMPAM</name>
<feature type="compositionally biased region" description="Basic and acidic residues" evidence="1">
    <location>
        <begin position="145"/>
        <end position="267"/>
    </location>
</feature>
<dbReference type="Proteomes" id="UP000440578">
    <property type="component" value="Unassembled WGS sequence"/>
</dbReference>
<feature type="compositionally biased region" description="Basic and acidic residues" evidence="1">
    <location>
        <begin position="355"/>
        <end position="365"/>
    </location>
</feature>
<sequence length="510" mass="57510">MDQALGPLDLAQSSNVQDAFVIAVEQQARERLEKLSALRKIKPVDMTRLSQQLSDTEKVQESSQLNGIIESNSVYVTSVPALSRGRGGGEADGPVRHPSGGGGGDSAAHDSLDASGEQLELNQLLGKNRAPAPAGEQITRSQRGSRRETGEKREPRERREISEEREKRERRDRSEEREKRERREKSEEREKRERREKSEERDKRERREKSEERDKRERREKSEERDKRERREKSEESNKRDRSDKSEGRQKSEERERREKHERREAAVEGLGQSATSAESGHSGEAMSSRCNGNGRVVDDPAANTRLRSKAFITHNDSKRSSKESLSSHKSSRSSGARSRASSVEQLQLEAVMSELDRGPHREMAVDVPESFVARTKTPPRYPPPRAPGTGTAPRPGSGSGAAPRPEPPAPAPRPSLDRSRGSSTASRDSEPGREQMERIRKYQEDIRRDREMRDKRSKEEEFLRSSLRGSEKMKRLEHKPAPTGFVNNGYDAHAHDADHVTAPGGIVPQ</sequence>
<feature type="compositionally biased region" description="Low complexity" evidence="1">
    <location>
        <begin position="328"/>
        <end position="343"/>
    </location>
</feature>
<gene>
    <name evidence="2" type="ORF">FJT64_021059</name>
</gene>
<reference evidence="2 3" key="1">
    <citation type="submission" date="2019-07" db="EMBL/GenBank/DDBJ databases">
        <title>Draft genome assembly of a fouling barnacle, Amphibalanus amphitrite (Darwin, 1854): The first reference genome for Thecostraca.</title>
        <authorList>
            <person name="Kim W."/>
        </authorList>
    </citation>
    <scope>NUCLEOTIDE SEQUENCE [LARGE SCALE GENOMIC DNA]</scope>
    <source>
        <strain evidence="2">SNU_AA5</strain>
        <tissue evidence="2">Soma without cirri and trophi</tissue>
    </source>
</reference>
<evidence type="ECO:0000313" key="3">
    <source>
        <dbReference type="Proteomes" id="UP000440578"/>
    </source>
</evidence>